<dbReference type="PROSITE" id="PS00785">
    <property type="entry name" value="5_NUCLEOTIDASE_1"/>
    <property type="match status" value="1"/>
</dbReference>
<protein>
    <recommendedName>
        <fullName evidence="1">Putative 5'-nucleotidase C-terminal domain-containing protein</fullName>
    </recommendedName>
</protein>
<dbReference type="InterPro" id="IPR014485">
    <property type="entry name" value="Pesterase_C1039"/>
</dbReference>
<dbReference type="InterPro" id="IPR053828">
    <property type="entry name" value="Nucleosidase_C"/>
</dbReference>
<dbReference type="Gene3D" id="3.60.21.10">
    <property type="match status" value="1"/>
</dbReference>
<dbReference type="SUPFAM" id="SSF56300">
    <property type="entry name" value="Metallo-dependent phosphatases"/>
    <property type="match status" value="1"/>
</dbReference>
<dbReference type="PANTHER" id="PTHR11575:SF22">
    <property type="entry name" value="ADL392WP"/>
    <property type="match status" value="1"/>
</dbReference>
<dbReference type="Proteomes" id="UP000799772">
    <property type="component" value="Unassembled WGS sequence"/>
</dbReference>
<proteinExistence type="predicted"/>
<dbReference type="InterPro" id="IPR006179">
    <property type="entry name" value="5_nucleotidase/apyrase"/>
</dbReference>
<organism evidence="2 3">
    <name type="scientific">Rhizodiscina lignyota</name>
    <dbReference type="NCBI Taxonomy" id="1504668"/>
    <lineage>
        <taxon>Eukaryota</taxon>
        <taxon>Fungi</taxon>
        <taxon>Dikarya</taxon>
        <taxon>Ascomycota</taxon>
        <taxon>Pezizomycotina</taxon>
        <taxon>Dothideomycetes</taxon>
        <taxon>Pleosporomycetidae</taxon>
        <taxon>Aulographales</taxon>
        <taxon>Rhizodiscinaceae</taxon>
        <taxon>Rhizodiscina</taxon>
    </lineage>
</organism>
<evidence type="ECO:0000313" key="3">
    <source>
        <dbReference type="Proteomes" id="UP000799772"/>
    </source>
</evidence>
<dbReference type="PANTHER" id="PTHR11575">
    <property type="entry name" value="5'-NUCLEOTIDASE-RELATED"/>
    <property type="match status" value="1"/>
</dbReference>
<reference evidence="2" key="1">
    <citation type="journal article" date="2020" name="Stud. Mycol.">
        <title>101 Dothideomycetes genomes: a test case for predicting lifestyles and emergence of pathogens.</title>
        <authorList>
            <person name="Haridas S."/>
            <person name="Albert R."/>
            <person name="Binder M."/>
            <person name="Bloem J."/>
            <person name="Labutti K."/>
            <person name="Salamov A."/>
            <person name="Andreopoulos B."/>
            <person name="Baker S."/>
            <person name="Barry K."/>
            <person name="Bills G."/>
            <person name="Bluhm B."/>
            <person name="Cannon C."/>
            <person name="Castanera R."/>
            <person name="Culley D."/>
            <person name="Daum C."/>
            <person name="Ezra D."/>
            <person name="Gonzalez J."/>
            <person name="Henrissat B."/>
            <person name="Kuo A."/>
            <person name="Liang C."/>
            <person name="Lipzen A."/>
            <person name="Lutzoni F."/>
            <person name="Magnuson J."/>
            <person name="Mondo S."/>
            <person name="Nolan M."/>
            <person name="Ohm R."/>
            <person name="Pangilinan J."/>
            <person name="Park H.-J."/>
            <person name="Ramirez L."/>
            <person name="Alfaro M."/>
            <person name="Sun H."/>
            <person name="Tritt A."/>
            <person name="Yoshinaga Y."/>
            <person name="Zwiers L.-H."/>
            <person name="Turgeon B."/>
            <person name="Goodwin S."/>
            <person name="Spatafora J."/>
            <person name="Crous P."/>
            <person name="Grigoriev I."/>
        </authorList>
    </citation>
    <scope>NUCLEOTIDE SEQUENCE</scope>
    <source>
        <strain evidence="2">CBS 133067</strain>
    </source>
</reference>
<dbReference type="Gene3D" id="3.90.780.10">
    <property type="entry name" value="5'-Nucleotidase, C-terminal domain"/>
    <property type="match status" value="2"/>
</dbReference>
<dbReference type="InterPro" id="IPR029052">
    <property type="entry name" value="Metallo-depent_PP-like"/>
</dbReference>
<dbReference type="GO" id="GO:0005576">
    <property type="term" value="C:extracellular region"/>
    <property type="evidence" value="ECO:0007669"/>
    <property type="project" value="UniProtKB-ARBA"/>
</dbReference>
<dbReference type="GO" id="GO:0016788">
    <property type="term" value="F:hydrolase activity, acting on ester bonds"/>
    <property type="evidence" value="ECO:0007669"/>
    <property type="project" value="InterPro"/>
</dbReference>
<name>A0A9P4MAA4_9PEZI</name>
<dbReference type="SUPFAM" id="SSF55816">
    <property type="entry name" value="5'-nucleotidase (syn. UDP-sugar hydrolase), C-terminal domain"/>
    <property type="match status" value="1"/>
</dbReference>
<dbReference type="GO" id="GO:0000166">
    <property type="term" value="F:nucleotide binding"/>
    <property type="evidence" value="ECO:0007669"/>
    <property type="project" value="InterPro"/>
</dbReference>
<comment type="caution">
    <text evidence="2">The sequence shown here is derived from an EMBL/GenBank/DDBJ whole genome shotgun (WGS) entry which is preliminary data.</text>
</comment>
<keyword evidence="3" id="KW-1185">Reference proteome</keyword>
<gene>
    <name evidence="2" type="ORF">NA57DRAFT_63997</name>
</gene>
<evidence type="ECO:0000313" key="2">
    <source>
        <dbReference type="EMBL" id="KAF2103481.1"/>
    </source>
</evidence>
<dbReference type="FunFam" id="3.60.21.10:FF:000043">
    <property type="entry name" value="Ser/Thr protein phosphatase family"/>
    <property type="match status" value="1"/>
</dbReference>
<dbReference type="GO" id="GO:0009166">
    <property type="term" value="P:nucleotide catabolic process"/>
    <property type="evidence" value="ECO:0007669"/>
    <property type="project" value="InterPro"/>
</dbReference>
<dbReference type="OrthoDB" id="7722975at2759"/>
<dbReference type="InterPro" id="IPR041823">
    <property type="entry name" value="YHR202W_N"/>
</dbReference>
<evidence type="ECO:0000259" key="1">
    <source>
        <dbReference type="Pfam" id="PF21953"/>
    </source>
</evidence>
<dbReference type="CDD" id="cd07407">
    <property type="entry name" value="MPP_YHR202W_N"/>
    <property type="match status" value="1"/>
</dbReference>
<feature type="domain" description="Putative 5'-nucleotidase C-terminal" evidence="1">
    <location>
        <begin position="376"/>
        <end position="584"/>
    </location>
</feature>
<accession>A0A9P4MAA4</accession>
<dbReference type="GO" id="GO:0046872">
    <property type="term" value="F:metal ion binding"/>
    <property type="evidence" value="ECO:0007669"/>
    <property type="project" value="InterPro"/>
</dbReference>
<dbReference type="AlphaFoldDB" id="A0A9P4MAA4"/>
<dbReference type="Pfam" id="PF21953">
    <property type="entry name" value="NadN_nucleosid_C"/>
    <property type="match status" value="1"/>
</dbReference>
<dbReference type="PIRSF" id="PIRSF017316">
    <property type="entry name" value="Pesterase_C1039"/>
    <property type="match status" value="1"/>
</dbReference>
<dbReference type="InterPro" id="IPR036907">
    <property type="entry name" value="5'-Nucleotdase_C_sf"/>
</dbReference>
<dbReference type="EMBL" id="ML978122">
    <property type="protein sequence ID" value="KAF2103481.1"/>
    <property type="molecule type" value="Genomic_DNA"/>
</dbReference>
<sequence length="638" mass="70794">MQPDARNATSGPRAQLEWGQLNVLHTTDTHGWLEGHIKETNYGADWGDWISFVSHMKDKAKSYGVDLLLVDTGDLHDGAGLSDATDPNGLISNPVFENVDYDLLTIGNHELYVSAIAYEHFNQFAKVYGDRYLTSNVEILNPNTSKYEIIGKQYRYFTTPQGLRIMSFGVIFDFTGNSNASRITPASEMVQQSWFADAVNFDKPIDLYLVLGHNPVRVNDSASTMGTVYQAIRKYKPDAPIQVFGGHSHIRDFQVYDNKATALESGRYCETLGWFSMSGFECYGTKNPSGVPNPNRHAVVVSPNATAYNLSLSNSSSPFTYSRRYLDWNRLTFAYHANGSQDNTFEIQQGTAVTAEIYSDRLELNLTNLYGCAPQTWCLFCKPYGNPGNILSLLEVALGDTVINSTRSSTPRLVYINSGSVRFDLVEGPFTYDDSFIVSPFDDHFVYIADVPYDAAKQVLPALNAGGADKRKRSLSYSDFNFSPLTMLDARDTCVDPPLLHANPLGPRSNLPSNRRIVRRTSTKSSGYVTYDDFGFDGDDTVHTAIPDYPQPEYIAGNGSFPTNGTAPDVVDVIFLDFIEDFVLEALNSAQSSNNYTDADVSLYLPESFTTNSYLPVYAKKFWQKNVPNCPVGCGVGC</sequence>
<dbReference type="GO" id="GO:0005829">
    <property type="term" value="C:cytosol"/>
    <property type="evidence" value="ECO:0007669"/>
    <property type="project" value="TreeGrafter"/>
</dbReference>
<dbReference type="InterPro" id="IPR006146">
    <property type="entry name" value="5'-Nucleotdase_CS"/>
</dbReference>